<accession>A0ABY0TK40</accession>
<sequence>MMTRQLRDDFAGCEKFIAGSMDAAPMARTAAKMAATGRQHSGRFEQAA</sequence>
<evidence type="ECO:0000313" key="2">
    <source>
        <dbReference type="Proteomes" id="UP000183471"/>
    </source>
</evidence>
<keyword evidence="2" id="KW-1185">Reference proteome</keyword>
<name>A0ABY0TK40_9PROT</name>
<organism evidence="1 2">
    <name type="scientific">Nitrosospira multiformis</name>
    <dbReference type="NCBI Taxonomy" id="1231"/>
    <lineage>
        <taxon>Bacteria</taxon>
        <taxon>Pseudomonadati</taxon>
        <taxon>Pseudomonadota</taxon>
        <taxon>Betaproteobacteria</taxon>
        <taxon>Nitrosomonadales</taxon>
        <taxon>Nitrosomonadaceae</taxon>
        <taxon>Nitrosospira</taxon>
    </lineage>
</organism>
<dbReference type="Proteomes" id="UP000183471">
    <property type="component" value="Unassembled WGS sequence"/>
</dbReference>
<reference evidence="1 2" key="1">
    <citation type="submission" date="2016-10" db="EMBL/GenBank/DDBJ databases">
        <authorList>
            <person name="Varghese N."/>
            <person name="Submissions S."/>
        </authorList>
    </citation>
    <scope>NUCLEOTIDE SEQUENCE [LARGE SCALE GENOMIC DNA]</scope>
    <source>
        <strain evidence="1 2">Nl1</strain>
    </source>
</reference>
<comment type="caution">
    <text evidence="1">The sequence shown here is derived from an EMBL/GenBank/DDBJ whole genome shotgun (WGS) entry which is preliminary data.</text>
</comment>
<evidence type="ECO:0000313" key="1">
    <source>
        <dbReference type="EMBL" id="SDQ96107.1"/>
    </source>
</evidence>
<dbReference type="EMBL" id="FNKY01000001">
    <property type="protein sequence ID" value="SDQ96107.1"/>
    <property type="molecule type" value="Genomic_DNA"/>
</dbReference>
<proteinExistence type="predicted"/>
<protein>
    <submittedName>
        <fullName evidence="1">Uncharacterized protein</fullName>
    </submittedName>
</protein>
<gene>
    <name evidence="1" type="ORF">SAMN05216402_3007</name>
</gene>